<sequence>MPLIQFDRGDVVPAYGSRSTYVAAHLREFIVSGHLLPDEQLRVDTVAAHFAVSTTPVREALQTLVVEGFLDRSAGSGFTVHPLTPQDIEDVFLTHAFVAGELAARATPLLTDADIRELRAIHHETVAVLERSHRHLLPEKSRAFHRQINRAAPAPKLWWLTSLFLKYVPQALYSDIEGWPEITRTGQERLLAAIEARDVEAAREAASANILSSGRALAEYFAETVQHQRESTG</sequence>
<keyword evidence="3" id="KW-0804">Transcription</keyword>
<evidence type="ECO:0000259" key="4">
    <source>
        <dbReference type="PROSITE" id="PS50949"/>
    </source>
</evidence>
<dbReference type="SMART" id="SM00895">
    <property type="entry name" value="FCD"/>
    <property type="match status" value="1"/>
</dbReference>
<keyword evidence="6" id="KW-1185">Reference proteome</keyword>
<dbReference type="Gene3D" id="1.10.10.10">
    <property type="entry name" value="Winged helix-like DNA-binding domain superfamily/Winged helix DNA-binding domain"/>
    <property type="match status" value="1"/>
</dbReference>
<evidence type="ECO:0000256" key="3">
    <source>
        <dbReference type="ARBA" id="ARBA00023163"/>
    </source>
</evidence>
<keyword evidence="1" id="KW-0805">Transcription regulation</keyword>
<dbReference type="PANTHER" id="PTHR43537">
    <property type="entry name" value="TRANSCRIPTIONAL REGULATOR, GNTR FAMILY"/>
    <property type="match status" value="1"/>
</dbReference>
<protein>
    <submittedName>
        <fullName evidence="5">GntR family transcriptional regulator</fullName>
    </submittedName>
</protein>
<dbReference type="InterPro" id="IPR036388">
    <property type="entry name" value="WH-like_DNA-bd_sf"/>
</dbReference>
<feature type="domain" description="HTH gntR-type" evidence="4">
    <location>
        <begin position="16"/>
        <end position="83"/>
    </location>
</feature>
<accession>A0ABP8EFQ9</accession>
<dbReference type="InterPro" id="IPR011711">
    <property type="entry name" value="GntR_C"/>
</dbReference>
<dbReference type="SUPFAM" id="SSF48008">
    <property type="entry name" value="GntR ligand-binding domain-like"/>
    <property type="match status" value="1"/>
</dbReference>
<keyword evidence="2" id="KW-0238">DNA-binding</keyword>
<name>A0ABP8EFQ9_9MICO</name>
<dbReference type="PROSITE" id="PS50949">
    <property type="entry name" value="HTH_GNTR"/>
    <property type="match status" value="1"/>
</dbReference>
<gene>
    <name evidence="5" type="ORF">GCM10022261_02210</name>
</gene>
<comment type="caution">
    <text evidence="5">The sequence shown here is derived from an EMBL/GenBank/DDBJ whole genome shotgun (WGS) entry which is preliminary data.</text>
</comment>
<dbReference type="InterPro" id="IPR008920">
    <property type="entry name" value="TF_FadR/GntR_C"/>
</dbReference>
<dbReference type="EMBL" id="BAABAZ010000003">
    <property type="protein sequence ID" value="GAA4282690.1"/>
    <property type="molecule type" value="Genomic_DNA"/>
</dbReference>
<dbReference type="Proteomes" id="UP001501586">
    <property type="component" value="Unassembled WGS sequence"/>
</dbReference>
<dbReference type="CDD" id="cd07377">
    <property type="entry name" value="WHTH_GntR"/>
    <property type="match status" value="1"/>
</dbReference>
<dbReference type="SUPFAM" id="SSF46785">
    <property type="entry name" value="Winged helix' DNA-binding domain"/>
    <property type="match status" value="1"/>
</dbReference>
<proteinExistence type="predicted"/>
<evidence type="ECO:0000256" key="1">
    <source>
        <dbReference type="ARBA" id="ARBA00023015"/>
    </source>
</evidence>
<evidence type="ECO:0000256" key="2">
    <source>
        <dbReference type="ARBA" id="ARBA00023125"/>
    </source>
</evidence>
<dbReference type="InterPro" id="IPR000524">
    <property type="entry name" value="Tscrpt_reg_HTH_GntR"/>
</dbReference>
<dbReference type="RefSeq" id="WP_236865182.1">
    <property type="nucleotide sequence ID" value="NZ_BAABAZ010000003.1"/>
</dbReference>
<dbReference type="InterPro" id="IPR036390">
    <property type="entry name" value="WH_DNA-bd_sf"/>
</dbReference>
<dbReference type="Pfam" id="PF07729">
    <property type="entry name" value="FCD"/>
    <property type="match status" value="1"/>
</dbReference>
<dbReference type="Pfam" id="PF00392">
    <property type="entry name" value="GntR"/>
    <property type="match status" value="1"/>
</dbReference>
<organism evidence="5 6">
    <name type="scientific">Brevibacterium daeguense</name>
    <dbReference type="NCBI Taxonomy" id="909936"/>
    <lineage>
        <taxon>Bacteria</taxon>
        <taxon>Bacillati</taxon>
        <taxon>Actinomycetota</taxon>
        <taxon>Actinomycetes</taxon>
        <taxon>Micrococcales</taxon>
        <taxon>Brevibacteriaceae</taxon>
        <taxon>Brevibacterium</taxon>
    </lineage>
</organism>
<reference evidence="6" key="1">
    <citation type="journal article" date="2019" name="Int. J. Syst. Evol. Microbiol.">
        <title>The Global Catalogue of Microorganisms (GCM) 10K type strain sequencing project: providing services to taxonomists for standard genome sequencing and annotation.</title>
        <authorList>
            <consortium name="The Broad Institute Genomics Platform"/>
            <consortium name="The Broad Institute Genome Sequencing Center for Infectious Disease"/>
            <person name="Wu L."/>
            <person name="Ma J."/>
        </authorList>
    </citation>
    <scope>NUCLEOTIDE SEQUENCE [LARGE SCALE GENOMIC DNA]</scope>
    <source>
        <strain evidence="6">JCM 17458</strain>
    </source>
</reference>
<evidence type="ECO:0000313" key="5">
    <source>
        <dbReference type="EMBL" id="GAA4282690.1"/>
    </source>
</evidence>
<evidence type="ECO:0000313" key="6">
    <source>
        <dbReference type="Proteomes" id="UP001501586"/>
    </source>
</evidence>
<dbReference type="PANTHER" id="PTHR43537:SF24">
    <property type="entry name" value="GLUCONATE OPERON TRANSCRIPTIONAL REPRESSOR"/>
    <property type="match status" value="1"/>
</dbReference>
<dbReference type="Gene3D" id="1.20.120.530">
    <property type="entry name" value="GntR ligand-binding domain-like"/>
    <property type="match status" value="1"/>
</dbReference>
<dbReference type="SMART" id="SM00345">
    <property type="entry name" value="HTH_GNTR"/>
    <property type="match status" value="1"/>
</dbReference>